<keyword evidence="5" id="KW-0961">Cell wall biogenesis/degradation</keyword>
<keyword evidence="3 5" id="KW-0328">Glycosyltransferase</keyword>
<evidence type="ECO:0000313" key="7">
    <source>
        <dbReference type="Proteomes" id="UP001227230"/>
    </source>
</evidence>
<dbReference type="Gene3D" id="3.90.550.10">
    <property type="entry name" value="Spore Coat Polysaccharide Biosynthesis Protein SpsA, Chain A"/>
    <property type="match status" value="1"/>
</dbReference>
<dbReference type="EC" id="2.4.1.-" evidence="5"/>
<dbReference type="PANTHER" id="PTHR32116">
    <property type="entry name" value="GALACTURONOSYLTRANSFERASE 4-RELATED"/>
    <property type="match status" value="1"/>
</dbReference>
<organism evidence="6 7">
    <name type="scientific">Vitis vinifera</name>
    <name type="common">Grape</name>
    <dbReference type="NCBI Taxonomy" id="29760"/>
    <lineage>
        <taxon>Eukaryota</taxon>
        <taxon>Viridiplantae</taxon>
        <taxon>Streptophyta</taxon>
        <taxon>Embryophyta</taxon>
        <taxon>Tracheophyta</taxon>
        <taxon>Spermatophyta</taxon>
        <taxon>Magnoliopsida</taxon>
        <taxon>eudicotyledons</taxon>
        <taxon>Gunneridae</taxon>
        <taxon>Pentapetalae</taxon>
        <taxon>rosids</taxon>
        <taxon>Vitales</taxon>
        <taxon>Vitaceae</taxon>
        <taxon>Viteae</taxon>
        <taxon>Vitis</taxon>
    </lineage>
</organism>
<keyword evidence="4" id="KW-0808">Transferase</keyword>
<evidence type="ECO:0000313" key="6">
    <source>
        <dbReference type="EMBL" id="WKA05163.1"/>
    </source>
</evidence>
<evidence type="ECO:0000256" key="4">
    <source>
        <dbReference type="ARBA" id="ARBA00022679"/>
    </source>
</evidence>
<protein>
    <recommendedName>
        <fullName evidence="5">Hexosyltransferase</fullName>
        <ecNumber evidence="5">2.4.1.-</ecNumber>
    </recommendedName>
</protein>
<evidence type="ECO:0000256" key="1">
    <source>
        <dbReference type="ARBA" id="ARBA00004877"/>
    </source>
</evidence>
<dbReference type="InterPro" id="IPR002495">
    <property type="entry name" value="Glyco_trans_8"/>
</dbReference>
<dbReference type="PANTHER" id="PTHR32116:SF4">
    <property type="entry name" value="POLYGALACTURONATE 4-ALPHA-GALACTURONOSYLTRANSFERASE"/>
    <property type="match status" value="1"/>
</dbReference>
<reference evidence="6 7" key="1">
    <citation type="journal article" date="2023" name="Hortic Res">
        <title>The complete reference genome for grapevine (Vitis vinifera L.) genetics and breeding.</title>
        <authorList>
            <person name="Shi X."/>
            <person name="Cao S."/>
            <person name="Wang X."/>
            <person name="Huang S."/>
            <person name="Wang Y."/>
            <person name="Liu Z."/>
            <person name="Liu W."/>
            <person name="Leng X."/>
            <person name="Peng Y."/>
            <person name="Wang N."/>
            <person name="Wang Y."/>
            <person name="Ma Z."/>
            <person name="Xu X."/>
            <person name="Zhang F."/>
            <person name="Xue H."/>
            <person name="Zhong H."/>
            <person name="Wang Y."/>
            <person name="Zhang K."/>
            <person name="Velt A."/>
            <person name="Avia K."/>
            <person name="Holtgrawe D."/>
            <person name="Grimplet J."/>
            <person name="Matus J.T."/>
            <person name="Ware D."/>
            <person name="Wu X."/>
            <person name="Wang H."/>
            <person name="Liu C."/>
            <person name="Fang Y."/>
            <person name="Rustenholz C."/>
            <person name="Cheng Z."/>
            <person name="Xiao H."/>
            <person name="Zhou Y."/>
        </authorList>
    </citation>
    <scope>NUCLEOTIDE SEQUENCE [LARGE SCALE GENOMIC DNA]</scope>
    <source>
        <strain evidence="7">cv. Pinot noir / PN40024</strain>
        <tissue evidence="6">Leaf</tissue>
    </source>
</reference>
<dbReference type="InterPro" id="IPR029044">
    <property type="entry name" value="Nucleotide-diphossugar_trans"/>
</dbReference>
<comment type="subcellular location">
    <subcellularLocation>
        <location evidence="5">Golgi apparatus membrane</location>
        <topology evidence="5">Single-pass type II membrane protein</topology>
    </subcellularLocation>
</comment>
<dbReference type="Proteomes" id="UP001227230">
    <property type="component" value="Chromosome 15"/>
</dbReference>
<accession>A0ABY9DBW9</accession>
<evidence type="ECO:0000256" key="3">
    <source>
        <dbReference type="ARBA" id="ARBA00022676"/>
    </source>
</evidence>
<proteinExistence type="inferred from homology"/>
<evidence type="ECO:0000256" key="2">
    <source>
        <dbReference type="ARBA" id="ARBA00006351"/>
    </source>
</evidence>
<comment type="similarity">
    <text evidence="2 5">Belongs to the glycosyltransferase 8 family.</text>
</comment>
<dbReference type="InterPro" id="IPR029993">
    <property type="entry name" value="GAUT"/>
</dbReference>
<keyword evidence="5" id="KW-0333">Golgi apparatus</keyword>
<dbReference type="Pfam" id="PF01501">
    <property type="entry name" value="Glyco_transf_8"/>
    <property type="match status" value="1"/>
</dbReference>
<dbReference type="SUPFAM" id="SSF53448">
    <property type="entry name" value="Nucleotide-diphospho-sugar transferases"/>
    <property type="match status" value="1"/>
</dbReference>
<gene>
    <name evidence="6" type="ORF">VitviT2T_023144</name>
</gene>
<keyword evidence="7" id="KW-1185">Reference proteome</keyword>
<dbReference type="EMBL" id="CP126662">
    <property type="protein sequence ID" value="WKA05163.1"/>
    <property type="molecule type" value="Genomic_DNA"/>
</dbReference>
<comment type="pathway">
    <text evidence="1 5">Glycan metabolism; pectin biosynthesis.</text>
</comment>
<evidence type="ECO:0000256" key="5">
    <source>
        <dbReference type="RuleBase" id="RU362027"/>
    </source>
</evidence>
<name>A0ABY9DBW9_VITVI</name>
<sequence>MEGMKKLLMKLETDLAVTSDGNAYIVAANGYLKADLKEEADWAIISPEPPGPCHEIISSIKLTVFPNGSKHSSSSTEQTRSTAAGWLTNEEKAEWWSSKISQLNSTTDMNSAIGDEDFPEIMPLRKGVNSLIKSGFWVLNASYFLKAGVHAFDTISVEMEQVPSITQVDSIGSLAFVAPDSDEVMAELDALNEECVRCTDVIDVLTGYLEIDSYREWFAERHYTGKFDCIGSYKWSLDRACLEGPQICNFLKGRLIMISGMSKMEDLLQGGSGGDKIFQLRVHAEAAHGHEYVVSVEPPGEVTIHVENVDEFKWLNSSYGPVLRQLESAAVKVLYFNQRYPSTLSSGSSNLKYRNPKYLSMLNHLRFYLPKVYPKSDKILFLDDDIVVQKDLTASWSVNLHGKMNGAVQCG</sequence>